<dbReference type="InterPro" id="IPR036220">
    <property type="entry name" value="UDP-Glc/GDP-Man_DH_C_sf"/>
</dbReference>
<dbReference type="PANTHER" id="PTHR43750">
    <property type="entry name" value="UDP-GLUCOSE 6-DEHYDROGENASE TUAD"/>
    <property type="match status" value="1"/>
</dbReference>
<evidence type="ECO:0000259" key="11">
    <source>
        <dbReference type="SMART" id="SM00984"/>
    </source>
</evidence>
<name>A0A4U0FF82_9BACL</name>
<feature type="binding site" evidence="9">
    <location>
        <position position="392"/>
    </location>
    <ligand>
        <name>substrate</name>
    </ligand>
</feature>
<evidence type="ECO:0000313" key="13">
    <source>
        <dbReference type="Proteomes" id="UP000309673"/>
    </source>
</evidence>
<feature type="binding site" evidence="9">
    <location>
        <position position="276"/>
    </location>
    <ligand>
        <name>substrate</name>
    </ligand>
</feature>
<comment type="similarity">
    <text evidence="2 7">Belongs to the UDP-glucose/GDP-mannose dehydrogenase family.</text>
</comment>
<accession>A0A4U0FF82</accession>
<feature type="binding site" evidence="10">
    <location>
        <position position="227"/>
    </location>
    <ligand>
        <name>NAD(+)</name>
        <dbReference type="ChEBI" id="CHEBI:57540"/>
    </ligand>
</feature>
<comment type="catalytic activity">
    <reaction evidence="6 7">
        <text>UDP-alpha-D-glucose + 2 NAD(+) + H2O = UDP-alpha-D-glucuronate + 2 NADH + 3 H(+)</text>
        <dbReference type="Rhea" id="RHEA:23596"/>
        <dbReference type="ChEBI" id="CHEBI:15377"/>
        <dbReference type="ChEBI" id="CHEBI:15378"/>
        <dbReference type="ChEBI" id="CHEBI:57540"/>
        <dbReference type="ChEBI" id="CHEBI:57945"/>
        <dbReference type="ChEBI" id="CHEBI:58052"/>
        <dbReference type="ChEBI" id="CHEBI:58885"/>
        <dbReference type="EC" id="1.1.1.22"/>
    </reaction>
</comment>
<evidence type="ECO:0000256" key="10">
    <source>
        <dbReference type="PIRSR" id="PIRSR500134-3"/>
    </source>
</evidence>
<keyword evidence="13" id="KW-1185">Reference proteome</keyword>
<feature type="binding site" evidence="10">
    <location>
        <position position="101"/>
    </location>
    <ligand>
        <name>NAD(+)</name>
        <dbReference type="ChEBI" id="CHEBI:57540"/>
    </ligand>
</feature>
<comment type="pathway">
    <text evidence="1">Nucleotide-sugar biosynthesis; UDP-alpha-D-glucuronate biosynthesis; UDP-alpha-D-glucuronate from UDP-alpha-D-glucose: step 1/1.</text>
</comment>
<dbReference type="InterPro" id="IPR001732">
    <property type="entry name" value="UDP-Glc/GDP-Man_DH_N"/>
</dbReference>
<feature type="active site" description="Nucleophile" evidence="8">
    <location>
        <position position="332"/>
    </location>
</feature>
<dbReference type="AlphaFoldDB" id="A0A4U0FF82"/>
<feature type="binding site" evidence="10">
    <location>
        <position position="191"/>
    </location>
    <ligand>
        <name>NAD(+)</name>
        <dbReference type="ChEBI" id="CHEBI:57540"/>
    </ligand>
</feature>
<keyword evidence="5 7" id="KW-0520">NAD</keyword>
<dbReference type="EC" id="1.1.1.22" evidence="3 7"/>
<feature type="binding site" evidence="10">
    <location>
        <position position="152"/>
    </location>
    <ligand>
        <name>NAD(+)</name>
        <dbReference type="ChEBI" id="CHEBI:57540"/>
    </ligand>
</feature>
<dbReference type="PANTHER" id="PTHR43750:SF3">
    <property type="entry name" value="UDP-GLUCOSE 6-DEHYDROGENASE TUAD"/>
    <property type="match status" value="1"/>
</dbReference>
<dbReference type="InterPro" id="IPR036291">
    <property type="entry name" value="NAD(P)-bd_dom_sf"/>
</dbReference>
<dbReference type="InterPro" id="IPR008927">
    <property type="entry name" value="6-PGluconate_DH-like_C_sf"/>
</dbReference>
<dbReference type="EMBL" id="SUPK01000005">
    <property type="protein sequence ID" value="TJY42012.1"/>
    <property type="molecule type" value="Genomic_DNA"/>
</dbReference>
<dbReference type="InterPro" id="IPR028357">
    <property type="entry name" value="UDPglc_DH_bac"/>
</dbReference>
<keyword evidence="4 7" id="KW-0560">Oxidoreductase</keyword>
<feature type="binding site" evidence="10">
    <location>
        <position position="96"/>
    </location>
    <ligand>
        <name>NAD(+)</name>
        <dbReference type="ChEBI" id="CHEBI:57540"/>
    </ligand>
</feature>
<dbReference type="PIRSF" id="PIRSF500134">
    <property type="entry name" value="UDPglc_DH_bac"/>
    <property type="match status" value="1"/>
</dbReference>
<sequence length="516" mass="55865">MQPGYTIRIHISSNTPSRLWMIHGSSLLRSCSIICRRLPHYPQAPGSLVFRKGLLQYKGRTREARHMKIAVAGAGVVGLASAAGFAELGHTAICVDIDKEKIASLQRGVVPYYEPGLQELTLRNMAAGRMRFGTGIHEIPADTEVVIMAVGTPSDPDGDLSLTAFWAAADELADWIEKCACPAVVVAVKSTVPVGTADSLEEKLRMRLPPSESGRVDTASVPEFMREGSAVKDFFEPARLIIGSASAQTAERLTSLHAGLPGRVIFTDRRSAELSKLAANAFLAVKISFSNEVAVLCEQIGADYNDVAGVLGSDPRIGPHFLGAGLGFGGSCLPKDTRALVRFAERSGAPQTLVEAAIHVNRQRTERIAHKLEEALDNPGASTIALLGLAFKAGTDDMREAPSVRLMEELMRRFPGMELRAYDPASTEAARGIVPGQVRICRSAEEALRGADGAILVTEWPEFGKIRAIDFRNWMKRPIIWDGRNLLDADELNAHGVRCIGTGRPILRRIAFDENS</sequence>
<dbReference type="SUPFAM" id="SSF52413">
    <property type="entry name" value="UDP-glucose/GDP-mannose dehydrogenase C-terminal domain"/>
    <property type="match status" value="1"/>
</dbReference>
<proteinExistence type="inferred from homology"/>
<evidence type="ECO:0000256" key="1">
    <source>
        <dbReference type="ARBA" id="ARBA00004701"/>
    </source>
</evidence>
<dbReference type="GO" id="GO:0000271">
    <property type="term" value="P:polysaccharide biosynthetic process"/>
    <property type="evidence" value="ECO:0007669"/>
    <property type="project" value="InterPro"/>
</dbReference>
<dbReference type="GO" id="GO:0006065">
    <property type="term" value="P:UDP-glucuronate biosynthetic process"/>
    <property type="evidence" value="ECO:0007669"/>
    <property type="project" value="UniProtKB-UniPathway"/>
</dbReference>
<dbReference type="Pfam" id="PF03721">
    <property type="entry name" value="UDPG_MGDP_dh_N"/>
    <property type="match status" value="1"/>
</dbReference>
<dbReference type="Pfam" id="PF00984">
    <property type="entry name" value="UDPG_MGDP_dh"/>
    <property type="match status" value="1"/>
</dbReference>
<dbReference type="InterPro" id="IPR017476">
    <property type="entry name" value="UDP-Glc/GDP-Man"/>
</dbReference>
<dbReference type="SUPFAM" id="SSF51735">
    <property type="entry name" value="NAD(P)-binding Rossmann-fold domains"/>
    <property type="match status" value="1"/>
</dbReference>
<dbReference type="Pfam" id="PF03720">
    <property type="entry name" value="UDPG_MGDP_dh_C"/>
    <property type="match status" value="1"/>
</dbReference>
<dbReference type="OrthoDB" id="9803238at2"/>
<dbReference type="SMART" id="SM00984">
    <property type="entry name" value="UDPG_MGDP_dh_C"/>
    <property type="match status" value="1"/>
</dbReference>
<comment type="caution">
    <text evidence="12">The sequence shown here is derived from an EMBL/GenBank/DDBJ whole genome shotgun (WGS) entry which is preliminary data.</text>
</comment>
<protein>
    <recommendedName>
        <fullName evidence="3 7">UDP-glucose 6-dehydrogenase</fullName>
        <ecNumber evidence="3 7">1.1.1.22</ecNumber>
    </recommendedName>
</protein>
<dbReference type="Proteomes" id="UP000309673">
    <property type="component" value="Unassembled WGS sequence"/>
</dbReference>
<organism evidence="12 13">
    <name type="scientific">Cohnella pontilimi</name>
    <dbReference type="NCBI Taxonomy" id="2564100"/>
    <lineage>
        <taxon>Bacteria</taxon>
        <taxon>Bacillati</taxon>
        <taxon>Bacillota</taxon>
        <taxon>Bacilli</taxon>
        <taxon>Bacillales</taxon>
        <taxon>Paenibacillaceae</taxon>
        <taxon>Cohnella</taxon>
    </lineage>
</organism>
<evidence type="ECO:0000256" key="3">
    <source>
        <dbReference type="ARBA" id="ARBA00012954"/>
    </source>
</evidence>
<dbReference type="Gene3D" id="1.20.5.100">
    <property type="entry name" value="Cytochrome c1, transmembrane anchor, C-terminal"/>
    <property type="match status" value="1"/>
</dbReference>
<reference evidence="12 13" key="1">
    <citation type="submission" date="2019-04" db="EMBL/GenBank/DDBJ databases">
        <title>Cohnella sp. nov., isolated from soil.</title>
        <authorList>
            <person name="Kim W."/>
        </authorList>
    </citation>
    <scope>NUCLEOTIDE SEQUENCE [LARGE SCALE GENOMIC DNA]</scope>
    <source>
        <strain evidence="12 13">CAU 1483</strain>
    </source>
</reference>
<dbReference type="PIRSF" id="PIRSF000124">
    <property type="entry name" value="UDPglc_GDPman_dh"/>
    <property type="match status" value="1"/>
</dbReference>
<feature type="binding site" evidence="10">
    <location>
        <position position="399"/>
    </location>
    <ligand>
        <name>NAD(+)</name>
        <dbReference type="ChEBI" id="CHEBI:57540"/>
    </ligand>
</feature>
<feature type="binding site" evidence="10">
    <location>
        <position position="335"/>
    </location>
    <ligand>
        <name>NAD(+)</name>
        <dbReference type="ChEBI" id="CHEBI:57540"/>
    </ligand>
</feature>
<dbReference type="GO" id="GO:0003979">
    <property type="term" value="F:UDP-glucose 6-dehydrogenase activity"/>
    <property type="evidence" value="ECO:0007669"/>
    <property type="project" value="UniProtKB-EC"/>
</dbReference>
<dbReference type="NCBIfam" id="TIGR03026">
    <property type="entry name" value="NDP-sugDHase"/>
    <property type="match status" value="1"/>
</dbReference>
<evidence type="ECO:0000256" key="8">
    <source>
        <dbReference type="PIRSR" id="PIRSR500134-1"/>
    </source>
</evidence>
<dbReference type="InterPro" id="IPR014027">
    <property type="entry name" value="UDP-Glc/GDP-Man_DH_C"/>
</dbReference>
<feature type="binding site" evidence="9">
    <location>
        <position position="329"/>
    </location>
    <ligand>
        <name>substrate</name>
    </ligand>
</feature>
<evidence type="ECO:0000256" key="6">
    <source>
        <dbReference type="ARBA" id="ARBA00047473"/>
    </source>
</evidence>
<evidence type="ECO:0000256" key="9">
    <source>
        <dbReference type="PIRSR" id="PIRSR500134-2"/>
    </source>
</evidence>
<feature type="binding site" evidence="9">
    <location>
        <begin position="224"/>
        <end position="227"/>
    </location>
    <ligand>
        <name>substrate</name>
    </ligand>
</feature>
<dbReference type="GO" id="GO:0051287">
    <property type="term" value="F:NAD binding"/>
    <property type="evidence" value="ECO:0007669"/>
    <property type="project" value="InterPro"/>
</dbReference>
<dbReference type="UniPathway" id="UPA00038">
    <property type="reaction ID" value="UER00491"/>
</dbReference>
<feature type="domain" description="UDP-glucose/GDP-mannose dehydrogenase C-terminal" evidence="11">
    <location>
        <begin position="385"/>
        <end position="489"/>
    </location>
</feature>
<gene>
    <name evidence="12" type="ORF">E5161_12535</name>
</gene>
<evidence type="ECO:0000313" key="12">
    <source>
        <dbReference type="EMBL" id="TJY42012.1"/>
    </source>
</evidence>
<feature type="binding site" evidence="9">
    <location>
        <begin position="321"/>
        <end position="325"/>
    </location>
    <ligand>
        <name>substrate</name>
    </ligand>
</feature>
<evidence type="ECO:0000256" key="5">
    <source>
        <dbReference type="ARBA" id="ARBA00023027"/>
    </source>
</evidence>
<evidence type="ECO:0000256" key="4">
    <source>
        <dbReference type="ARBA" id="ARBA00023002"/>
    </source>
</evidence>
<evidence type="ECO:0000256" key="7">
    <source>
        <dbReference type="PIRNR" id="PIRNR000124"/>
    </source>
</evidence>
<dbReference type="InterPro" id="IPR014026">
    <property type="entry name" value="UDP-Glc/GDP-Man_DH_dimer"/>
</dbReference>
<evidence type="ECO:0000256" key="2">
    <source>
        <dbReference type="ARBA" id="ARBA00006601"/>
    </source>
</evidence>
<dbReference type="Gene3D" id="3.40.50.720">
    <property type="entry name" value="NAD(P)-binding Rossmann-like Domain"/>
    <property type="match status" value="2"/>
</dbReference>
<dbReference type="SUPFAM" id="SSF48179">
    <property type="entry name" value="6-phosphogluconate dehydrogenase C-terminal domain-like"/>
    <property type="match status" value="1"/>
</dbReference>